<dbReference type="RefSeq" id="WP_369229128.1">
    <property type="nucleotide sequence ID" value="NZ_CP163435.1"/>
</dbReference>
<feature type="region of interest" description="Disordered" evidence="1">
    <location>
        <begin position="1"/>
        <end position="40"/>
    </location>
</feature>
<feature type="compositionally biased region" description="Basic residues" evidence="1">
    <location>
        <begin position="14"/>
        <end position="25"/>
    </location>
</feature>
<protein>
    <recommendedName>
        <fullName evidence="3">DUF2357 domain-containing protein</fullName>
    </recommendedName>
</protein>
<evidence type="ECO:0000313" key="2">
    <source>
        <dbReference type="EMBL" id="XDQ23422.1"/>
    </source>
</evidence>
<accession>A0AB39NZZ2</accession>
<feature type="compositionally biased region" description="Basic and acidic residues" evidence="1">
    <location>
        <begin position="1"/>
        <end position="12"/>
    </location>
</feature>
<feature type="compositionally biased region" description="Low complexity" evidence="1">
    <location>
        <begin position="136"/>
        <end position="148"/>
    </location>
</feature>
<dbReference type="AlphaFoldDB" id="A0AB39NZZ2"/>
<sequence>MSGLPERAETRRAANARKRISRRPSRLGIPAGTVAPDRTFDAQAGFPGLLARTWQRAEEAGDLRSFVTVLLTLDGHVPADIQLRALSAPEEAALRALCGLTWRQDHTATDGEGGDGDGAAGTLRSVCGLTWHEENTTTADAADGTAVEDGVDGVGDDTAPEPVFLGEIGLAASGRIVVRVPSQGPLAREDLVGGVRRVPWTRRTLDAYLRHTQDTAAALARSVADCRRWLQEQGGAGRDALLEQAKEAALRTAPFVLYQQERQYTNFRDANNLTGKTLWPGHPDCTLSSLKGLPLELWSDHDVQLLVCLTLLIRSAGFGRVEEANGTQLTLDHVAGMLERIRRGYNTVPGAAPVAPAAAPTVADLDALALALRERRTQAARTAQLYREIHGALMHKIERVAQAPGARARARTDAMSARLAGRLGLSATALDGLGEQLAAAPDWLAAPHGGFGTGLEHLVYETVAATTEVFEADFTMSRGMRSLPALIAALRERRWAEICDWDITRFFCCVIPHPAAARHFGGSVTGLADAAWAMSSRMQYNSWHFIAGNLPRGEEMAARDHFVPPTLPDVAFYSDQHHHGHVNNKVRFSIRSPQAVEVDGRTFNGFIDLRLLRSEGPAFDEQDLLAAHQVSAFIARATSLAAALAADGRPLEVTAFDSPWHLAAIAGSEPASADAAPGQVRRAS</sequence>
<feature type="region of interest" description="Disordered" evidence="1">
    <location>
        <begin position="135"/>
        <end position="156"/>
    </location>
</feature>
<gene>
    <name evidence="2" type="ORF">AB5J56_01245</name>
</gene>
<reference evidence="2" key="1">
    <citation type="submission" date="2024-07" db="EMBL/GenBank/DDBJ databases">
        <authorList>
            <person name="Yu S.T."/>
        </authorList>
    </citation>
    <scope>NUCLEOTIDE SEQUENCE</scope>
    <source>
        <strain evidence="2">R21</strain>
    </source>
</reference>
<organism evidence="2">
    <name type="scientific">Streptomyces sp. R21</name>
    <dbReference type="NCBI Taxonomy" id="3238627"/>
    <lineage>
        <taxon>Bacteria</taxon>
        <taxon>Bacillati</taxon>
        <taxon>Actinomycetota</taxon>
        <taxon>Actinomycetes</taxon>
        <taxon>Kitasatosporales</taxon>
        <taxon>Streptomycetaceae</taxon>
        <taxon>Streptomyces</taxon>
    </lineage>
</organism>
<proteinExistence type="predicted"/>
<evidence type="ECO:0000256" key="1">
    <source>
        <dbReference type="SAM" id="MobiDB-lite"/>
    </source>
</evidence>
<dbReference type="EMBL" id="CP163435">
    <property type="protein sequence ID" value="XDQ23422.1"/>
    <property type="molecule type" value="Genomic_DNA"/>
</dbReference>
<name>A0AB39NZZ2_9ACTN</name>
<evidence type="ECO:0008006" key="3">
    <source>
        <dbReference type="Google" id="ProtNLM"/>
    </source>
</evidence>